<dbReference type="RefSeq" id="WP_124152172.1">
    <property type="nucleotide sequence ID" value="NZ_RQIS01000011.1"/>
</dbReference>
<protein>
    <submittedName>
        <fullName evidence="2">DUF1329 domain-containing protein</fullName>
    </submittedName>
</protein>
<dbReference type="AlphaFoldDB" id="A0A3N6MN98"/>
<dbReference type="InterPro" id="IPR010752">
    <property type="entry name" value="DUF1329"/>
</dbReference>
<keyword evidence="1" id="KW-0732">Signal</keyword>
<dbReference type="Proteomes" id="UP000272778">
    <property type="component" value="Unassembled WGS sequence"/>
</dbReference>
<feature type="signal peptide" evidence="1">
    <location>
        <begin position="1"/>
        <end position="22"/>
    </location>
</feature>
<dbReference type="OrthoDB" id="6751304at2"/>
<dbReference type="Pfam" id="PF07044">
    <property type="entry name" value="DUF1329"/>
    <property type="match status" value="1"/>
</dbReference>
<comment type="caution">
    <text evidence="2">The sequence shown here is derived from an EMBL/GenBank/DDBJ whole genome shotgun (WGS) entry which is preliminary data.</text>
</comment>
<reference evidence="2 3" key="1">
    <citation type="submission" date="2018-11" db="EMBL/GenBank/DDBJ databases">
        <title>Paraburkholderia sp. DHOA04, isolated from soil.</title>
        <authorList>
            <person name="Gao Z.-H."/>
            <person name="Qiu L.-H."/>
            <person name="Fu J.-C."/>
        </authorList>
    </citation>
    <scope>NUCLEOTIDE SEQUENCE [LARGE SCALE GENOMIC DNA]</scope>
    <source>
        <strain evidence="2 3">DHOA04</strain>
    </source>
</reference>
<dbReference type="EMBL" id="RQIS01000011">
    <property type="protein sequence ID" value="RQH05038.1"/>
    <property type="molecule type" value="Genomic_DNA"/>
</dbReference>
<dbReference type="Gene3D" id="2.50.20.10">
    <property type="entry name" value="Lipoprotein localisation LolA/LolB/LppX"/>
    <property type="match status" value="1"/>
</dbReference>
<proteinExistence type="predicted"/>
<keyword evidence="3" id="KW-1185">Reference proteome</keyword>
<sequence>MNVLKAGILACTLAVGSYSCFAAVSADEAKALGTTLTPVGAIKAANADGTIPEWTGGLTTPPAGYTPKLAPGAYIDPFKGDKPVLRIDSKNMAQYADKLSAGTKELLKRNPDYYLDIYPTHRTAAYPEAVYAGTKRNATECKTLQGGVTLDPVCRGGVAFPIPKTGNEVMWNLLTAYTPPVRSHNARSYVVDTAGHPYVANELDSYTETTFYMAEGRSNPQKYYQLYIVTQNPARERGGMLGYSDYLDPVKQPRQAWQFDPGQRRVKLAPTFAYDTPSSQTGGTTFFDEAFLFSGAMDRFDFKLIGKKEMYIPYNNYKLAMQCVGENQALKAHTLDPACERWELHRVWVVEATLKPGMRHAYSKRVFYLDEDAPASGMEDTYDGGGNLYKALYTLEFQVYDAATPYAAIFSAFDFTKGNYSLQSILGPTGYYNFHIKVPGERELTPEALAGSGND</sequence>
<dbReference type="PROSITE" id="PS51257">
    <property type="entry name" value="PROKAR_LIPOPROTEIN"/>
    <property type="match status" value="1"/>
</dbReference>
<accession>A0A3N6MN98</accession>
<organism evidence="2 3">
    <name type="scientific">Paraburkholderia dinghuensis</name>
    <dbReference type="NCBI Taxonomy" id="2305225"/>
    <lineage>
        <taxon>Bacteria</taxon>
        <taxon>Pseudomonadati</taxon>
        <taxon>Pseudomonadota</taxon>
        <taxon>Betaproteobacteria</taxon>
        <taxon>Burkholderiales</taxon>
        <taxon>Burkholderiaceae</taxon>
        <taxon>Paraburkholderia</taxon>
    </lineage>
</organism>
<evidence type="ECO:0000313" key="3">
    <source>
        <dbReference type="Proteomes" id="UP000272778"/>
    </source>
</evidence>
<gene>
    <name evidence="2" type="ORF">D1Y85_16685</name>
</gene>
<evidence type="ECO:0000313" key="2">
    <source>
        <dbReference type="EMBL" id="RQH05038.1"/>
    </source>
</evidence>
<dbReference type="CDD" id="cd16329">
    <property type="entry name" value="LolA_like"/>
    <property type="match status" value="1"/>
</dbReference>
<evidence type="ECO:0000256" key="1">
    <source>
        <dbReference type="SAM" id="SignalP"/>
    </source>
</evidence>
<feature type="chain" id="PRO_5018204993" evidence="1">
    <location>
        <begin position="23"/>
        <end position="455"/>
    </location>
</feature>
<name>A0A3N6MN98_9BURK</name>